<protein>
    <submittedName>
        <fullName evidence="2">Putative secreted protein</fullName>
    </submittedName>
</protein>
<name>A0A2M4B2G1_9DIPT</name>
<dbReference type="EMBL" id="GGFK01013677">
    <property type="protein sequence ID" value="MBW46998.1"/>
    <property type="molecule type" value="Transcribed_RNA"/>
</dbReference>
<evidence type="ECO:0000313" key="2">
    <source>
        <dbReference type="EMBL" id="MBW46998.1"/>
    </source>
</evidence>
<feature type="chain" id="PRO_5014682377" evidence="1">
    <location>
        <begin position="18"/>
        <end position="66"/>
    </location>
</feature>
<feature type="signal peptide" evidence="1">
    <location>
        <begin position="1"/>
        <end position="17"/>
    </location>
</feature>
<proteinExistence type="predicted"/>
<evidence type="ECO:0000256" key="1">
    <source>
        <dbReference type="SAM" id="SignalP"/>
    </source>
</evidence>
<accession>A0A2M4B2G1</accession>
<reference evidence="2" key="1">
    <citation type="submission" date="2018-01" db="EMBL/GenBank/DDBJ databases">
        <title>An insight into the sialome of Amazonian anophelines.</title>
        <authorList>
            <person name="Ribeiro J.M."/>
            <person name="Scarpassa V."/>
            <person name="Calvo E."/>
        </authorList>
    </citation>
    <scope>NUCLEOTIDE SEQUENCE</scope>
    <source>
        <tissue evidence="2">Salivary glands</tissue>
    </source>
</reference>
<dbReference type="AlphaFoldDB" id="A0A2M4B2G1"/>
<sequence length="66" mass="7628">MDLRSLWLSFWFPGVYLFNNVELSSTDETAASPALYMGGVLIHTVRRMDTLEGSTHWNEERWHALA</sequence>
<keyword evidence="1" id="KW-0732">Signal</keyword>
<organism evidence="2">
    <name type="scientific">Anopheles triannulatus</name>
    <dbReference type="NCBI Taxonomy" id="58253"/>
    <lineage>
        <taxon>Eukaryota</taxon>
        <taxon>Metazoa</taxon>
        <taxon>Ecdysozoa</taxon>
        <taxon>Arthropoda</taxon>
        <taxon>Hexapoda</taxon>
        <taxon>Insecta</taxon>
        <taxon>Pterygota</taxon>
        <taxon>Neoptera</taxon>
        <taxon>Endopterygota</taxon>
        <taxon>Diptera</taxon>
        <taxon>Nematocera</taxon>
        <taxon>Culicoidea</taxon>
        <taxon>Culicidae</taxon>
        <taxon>Anophelinae</taxon>
        <taxon>Anopheles</taxon>
    </lineage>
</organism>